<feature type="chain" id="PRO_5016815265" evidence="1">
    <location>
        <begin position="23"/>
        <end position="133"/>
    </location>
</feature>
<protein>
    <submittedName>
        <fullName evidence="2">Uncharacterized protein</fullName>
    </submittedName>
</protein>
<evidence type="ECO:0000313" key="3">
    <source>
        <dbReference type="Proteomes" id="UP000251993"/>
    </source>
</evidence>
<dbReference type="KEGG" id="run:DR864_18560"/>
<keyword evidence="3" id="KW-1185">Reference proteome</keyword>
<proteinExistence type="predicted"/>
<gene>
    <name evidence="2" type="ORF">DR864_18560</name>
</gene>
<dbReference type="Proteomes" id="UP000251993">
    <property type="component" value="Chromosome"/>
</dbReference>
<dbReference type="AlphaFoldDB" id="A0A344TLS3"/>
<sequence length="133" mass="14511">MKTVKALMGGLLLSGLALVSHGQQVCSAAFLNNKMVVDEYTPKGKCSLPLTARGELTVATAELSSNESKAVDIVSFKIAIRDENTRTLTMFSGDDFRKIEIQKVLAKCKKGDSIVLLTLEKQYALPHNEILIK</sequence>
<accession>A0A344TLS3</accession>
<name>A0A344TLS3_9BACT</name>
<dbReference type="EMBL" id="CP030850">
    <property type="protein sequence ID" value="AXE19594.1"/>
    <property type="molecule type" value="Genomic_DNA"/>
</dbReference>
<dbReference type="OrthoDB" id="961888at2"/>
<feature type="signal peptide" evidence="1">
    <location>
        <begin position="1"/>
        <end position="22"/>
    </location>
</feature>
<keyword evidence="1" id="KW-0732">Signal</keyword>
<evidence type="ECO:0000313" key="2">
    <source>
        <dbReference type="EMBL" id="AXE19594.1"/>
    </source>
</evidence>
<dbReference type="RefSeq" id="WP_114068363.1">
    <property type="nucleotide sequence ID" value="NZ_CP030850.1"/>
</dbReference>
<evidence type="ECO:0000256" key="1">
    <source>
        <dbReference type="SAM" id="SignalP"/>
    </source>
</evidence>
<organism evidence="2 3">
    <name type="scientific">Runella rosea</name>
    <dbReference type="NCBI Taxonomy" id="2259595"/>
    <lineage>
        <taxon>Bacteria</taxon>
        <taxon>Pseudomonadati</taxon>
        <taxon>Bacteroidota</taxon>
        <taxon>Cytophagia</taxon>
        <taxon>Cytophagales</taxon>
        <taxon>Spirosomataceae</taxon>
        <taxon>Runella</taxon>
    </lineage>
</organism>
<reference evidence="2 3" key="1">
    <citation type="submission" date="2018-07" db="EMBL/GenBank/DDBJ databases">
        <title>Genome sequencing of Runella.</title>
        <authorList>
            <person name="Baek M.-G."/>
            <person name="Yi H."/>
        </authorList>
    </citation>
    <scope>NUCLEOTIDE SEQUENCE [LARGE SCALE GENOMIC DNA]</scope>
    <source>
        <strain evidence="2 3">HYN0085</strain>
    </source>
</reference>